<proteinExistence type="predicted"/>
<dbReference type="AlphaFoldDB" id="A0A7S2S7P5"/>
<sequence length="412" mass="46478">MDFGKQCRRNHFQSFEPGFIPLNHGSFGAAPKQVLEARQAILQNWQKQKDRFYFDKLDGGIDESAASISKVVNCKPENVCIVDNATTGAAIVAEKLRLDLAQGRMKDRAVILVHSVIYDAVLNTFKRFFDNLGDRVCLETVDIPFPVKSQQELLQAYEDKLKDLVGKPIVMAIVDHISSIPSIVFPLEELCKLLRTHGVEEIFVDGAHALGMVPIDLQQIDCDYYVSNAHKWLFCPNSCAFFYFRDLEKGAPGGCLHHPITSHNLNKGLKMESHWVGTRDYSPMLCVGSAINFVDKMGGLKKIMAYNHELVWRAGVYFSKSFGTRLGAPEDMVGSLCTVELPGSLIDLFEQDLDLRRHIRETSNIECFPFYTLEKGKTQKTCWIRLSSQIYNSFSDYEVLHAVLNKIIAKAT</sequence>
<evidence type="ECO:0000259" key="2">
    <source>
        <dbReference type="Pfam" id="PF00266"/>
    </source>
</evidence>
<dbReference type="InterPro" id="IPR000192">
    <property type="entry name" value="Aminotrans_V_dom"/>
</dbReference>
<reference evidence="3" key="1">
    <citation type="submission" date="2021-01" db="EMBL/GenBank/DDBJ databases">
        <authorList>
            <person name="Corre E."/>
            <person name="Pelletier E."/>
            <person name="Niang G."/>
            <person name="Scheremetjew M."/>
            <person name="Finn R."/>
            <person name="Kale V."/>
            <person name="Holt S."/>
            <person name="Cochrane G."/>
            <person name="Meng A."/>
            <person name="Brown T."/>
            <person name="Cohen L."/>
        </authorList>
    </citation>
    <scope>NUCLEOTIDE SEQUENCE</scope>
    <source>
        <strain evidence="3">NY070348D</strain>
    </source>
</reference>
<dbReference type="EMBL" id="HBHK01017649">
    <property type="protein sequence ID" value="CAD9692023.1"/>
    <property type="molecule type" value="Transcribed_RNA"/>
</dbReference>
<dbReference type="Gene3D" id="3.90.1150.10">
    <property type="entry name" value="Aspartate Aminotransferase, domain 1"/>
    <property type="match status" value="1"/>
</dbReference>
<evidence type="ECO:0000256" key="1">
    <source>
        <dbReference type="ARBA" id="ARBA00022898"/>
    </source>
</evidence>
<feature type="domain" description="Aminotransferase class V" evidence="2">
    <location>
        <begin position="31"/>
        <end position="398"/>
    </location>
</feature>
<dbReference type="Pfam" id="PF00266">
    <property type="entry name" value="Aminotran_5"/>
    <property type="match status" value="1"/>
</dbReference>
<dbReference type="PANTHER" id="PTHR43092">
    <property type="entry name" value="L-CYSTEINE DESULFHYDRASE"/>
    <property type="match status" value="1"/>
</dbReference>
<dbReference type="InterPro" id="IPR015424">
    <property type="entry name" value="PyrdxlP-dep_Trfase"/>
</dbReference>
<dbReference type="PANTHER" id="PTHR43092:SF2">
    <property type="entry name" value="HERCYNYLCYSTEINE SULFOXIDE LYASE"/>
    <property type="match status" value="1"/>
</dbReference>
<evidence type="ECO:0000313" key="3">
    <source>
        <dbReference type="EMBL" id="CAD9692023.1"/>
    </source>
</evidence>
<accession>A0A7S2S7P5</accession>
<dbReference type="Gene3D" id="3.40.640.10">
    <property type="entry name" value="Type I PLP-dependent aspartate aminotransferase-like (Major domain)"/>
    <property type="match status" value="1"/>
</dbReference>
<protein>
    <recommendedName>
        <fullName evidence="2">Aminotransferase class V domain-containing protein</fullName>
    </recommendedName>
</protein>
<dbReference type="InterPro" id="IPR015422">
    <property type="entry name" value="PyrdxlP-dep_Trfase_small"/>
</dbReference>
<dbReference type="InterPro" id="IPR015421">
    <property type="entry name" value="PyrdxlP-dep_Trfase_major"/>
</dbReference>
<keyword evidence="1" id="KW-0663">Pyridoxal phosphate</keyword>
<organism evidence="3">
    <name type="scientific">Mucochytrium quahogii</name>
    <dbReference type="NCBI Taxonomy" id="96639"/>
    <lineage>
        <taxon>Eukaryota</taxon>
        <taxon>Sar</taxon>
        <taxon>Stramenopiles</taxon>
        <taxon>Bigyra</taxon>
        <taxon>Labyrinthulomycetes</taxon>
        <taxon>Thraustochytrida</taxon>
        <taxon>Thraustochytriidae</taxon>
        <taxon>Mucochytrium</taxon>
    </lineage>
</organism>
<name>A0A7S2S7P5_9STRA</name>
<gene>
    <name evidence="3" type="ORF">QSP1433_LOCUS11190</name>
</gene>
<dbReference type="SUPFAM" id="SSF53383">
    <property type="entry name" value="PLP-dependent transferases"/>
    <property type="match status" value="1"/>
</dbReference>